<comment type="caution">
    <text evidence="1">The sequence shown here is derived from an EMBL/GenBank/DDBJ whole genome shotgun (WGS) entry which is preliminary data.</text>
</comment>
<dbReference type="AlphaFoldDB" id="A0A062TU04"/>
<gene>
    <name evidence="1" type="ORF">HY3_08075</name>
</gene>
<dbReference type="Gene3D" id="3.40.630.30">
    <property type="match status" value="1"/>
</dbReference>
<dbReference type="InterPro" id="IPR000182">
    <property type="entry name" value="GNAT_dom"/>
</dbReference>
<dbReference type="STRING" id="1280941.HY2_11280"/>
<evidence type="ECO:0000313" key="1">
    <source>
        <dbReference type="EMBL" id="RAN35487.1"/>
    </source>
</evidence>
<dbReference type="PROSITE" id="PS51186">
    <property type="entry name" value="GNAT"/>
    <property type="match status" value="1"/>
</dbReference>
<dbReference type="PANTHER" id="PTHR43792">
    <property type="entry name" value="GNAT FAMILY, PUTATIVE (AFU_ORTHOLOGUE AFUA_3G00765)-RELATED-RELATED"/>
    <property type="match status" value="1"/>
</dbReference>
<dbReference type="PANTHER" id="PTHR43792:SF1">
    <property type="entry name" value="N-ACETYLTRANSFERASE DOMAIN-CONTAINING PROTEIN"/>
    <property type="match status" value="1"/>
</dbReference>
<sequence>MAIGPTIETERLILRPPRAEDFDSWVAFHADEEVMRHLGGTQGRELTWRSMCTLTGAWTIGRFSMFSVIEKASGQWIGRLGPWCPHGWPGTEVGWGLVRNAWGKGYATEGAAATMDYAVDILGWSQIIHTILPENEASTRVAKRLGSQFIKKMDTPPPFEGLTWDVYGQTADEWRARRG</sequence>
<evidence type="ECO:0000313" key="2">
    <source>
        <dbReference type="Proteomes" id="UP000249123"/>
    </source>
</evidence>
<dbReference type="InterPro" id="IPR016181">
    <property type="entry name" value="Acyl_CoA_acyltransferase"/>
</dbReference>
<protein>
    <submittedName>
        <fullName evidence="1">Uncharacterized protein</fullName>
    </submittedName>
</protein>
<proteinExistence type="predicted"/>
<dbReference type="InterPro" id="IPR051531">
    <property type="entry name" value="N-acetyltransferase"/>
</dbReference>
<dbReference type="Proteomes" id="UP000249123">
    <property type="component" value="Unassembled WGS sequence"/>
</dbReference>
<dbReference type="RefSeq" id="WP_081814957.1">
    <property type="nucleotide sequence ID" value="NZ_AWFA01000014.1"/>
</dbReference>
<dbReference type="EMBL" id="AWFB01000004">
    <property type="protein sequence ID" value="RAN35487.1"/>
    <property type="molecule type" value="Genomic_DNA"/>
</dbReference>
<dbReference type="GO" id="GO:0016747">
    <property type="term" value="F:acyltransferase activity, transferring groups other than amino-acyl groups"/>
    <property type="evidence" value="ECO:0007669"/>
    <property type="project" value="InterPro"/>
</dbReference>
<dbReference type="Pfam" id="PF13302">
    <property type="entry name" value="Acetyltransf_3"/>
    <property type="match status" value="1"/>
</dbReference>
<dbReference type="SUPFAM" id="SSF55729">
    <property type="entry name" value="Acyl-CoA N-acyltransferases (Nat)"/>
    <property type="match status" value="1"/>
</dbReference>
<keyword evidence="2" id="KW-1185">Reference proteome</keyword>
<reference evidence="1 2" key="1">
    <citation type="submission" date="2013-04" db="EMBL/GenBank/DDBJ databases">
        <title>Hyphomonas sp. T24B3 Genome Sequencing.</title>
        <authorList>
            <person name="Lai Q."/>
            <person name="Shao Z."/>
        </authorList>
    </citation>
    <scope>NUCLEOTIDE SEQUENCE [LARGE SCALE GENOMIC DNA]</scope>
    <source>
        <strain evidence="1 2">T24B3</strain>
    </source>
</reference>
<dbReference type="eggNOG" id="COG1670">
    <property type="taxonomic scope" value="Bacteria"/>
</dbReference>
<name>A0A062TU04_9PROT</name>
<accession>A0A062TU04</accession>
<organism evidence="1 2">
    <name type="scientific">Hyphomonas pacifica</name>
    <dbReference type="NCBI Taxonomy" id="1280941"/>
    <lineage>
        <taxon>Bacteria</taxon>
        <taxon>Pseudomonadati</taxon>
        <taxon>Pseudomonadota</taxon>
        <taxon>Alphaproteobacteria</taxon>
        <taxon>Hyphomonadales</taxon>
        <taxon>Hyphomonadaceae</taxon>
        <taxon>Hyphomonas</taxon>
    </lineage>
</organism>